<evidence type="ECO:0000313" key="3">
    <source>
        <dbReference type="Proteomes" id="UP000822476"/>
    </source>
</evidence>
<dbReference type="EMBL" id="JTDE01001988">
    <property type="protein sequence ID" value="KAF7258045.1"/>
    <property type="molecule type" value="Genomic_DNA"/>
</dbReference>
<feature type="transmembrane region" description="Helical" evidence="1">
    <location>
        <begin position="205"/>
        <end position="225"/>
    </location>
</feature>
<keyword evidence="3" id="KW-1185">Reference proteome</keyword>
<gene>
    <name evidence="2" type="ORF">EG68_04638</name>
</gene>
<feature type="transmembrane region" description="Helical" evidence="1">
    <location>
        <begin position="111"/>
        <end position="131"/>
    </location>
</feature>
<dbReference type="AlphaFoldDB" id="A0A8S9YSS0"/>
<keyword evidence="1" id="KW-0812">Transmembrane</keyword>
<sequence length="258" mass="28905">MCTINSFPIRFVSIRLSDSSRPSYKPHPTAGADGIYSHIAELLALATHYLAISLLMMKTVDFTSRPVKAKPHPEAESHCAPCGCTPVVSLPSTNVHHIPVPAFSRFRCGRLFSPTSIVGILFCVQVLWFVIRETAYSQPRYAEPSRWPIEEQHGYWAGLGMPNENFLPVEVTESYKTSEITVESRVYRTTASGIMMSVTSSLSSASFVLFVLRTVFGLIISARLLRISRVQRTDQLRDSSRRFGLVRLINCSYLMIVL</sequence>
<keyword evidence="1" id="KW-0472">Membrane</keyword>
<proteinExistence type="predicted"/>
<evidence type="ECO:0000256" key="1">
    <source>
        <dbReference type="SAM" id="Phobius"/>
    </source>
</evidence>
<dbReference type="Proteomes" id="UP000822476">
    <property type="component" value="Unassembled WGS sequence"/>
</dbReference>
<feature type="transmembrane region" description="Helical" evidence="1">
    <location>
        <begin position="35"/>
        <end position="56"/>
    </location>
</feature>
<dbReference type="OrthoDB" id="6240756at2759"/>
<comment type="caution">
    <text evidence="2">The sequence shown here is derived from an EMBL/GenBank/DDBJ whole genome shotgun (WGS) entry which is preliminary data.</text>
</comment>
<reference evidence="2" key="1">
    <citation type="submission" date="2019-07" db="EMBL/GenBank/DDBJ databases">
        <title>Annotation for the trematode Paragonimus miyazaki's.</title>
        <authorList>
            <person name="Choi Y.-J."/>
        </authorList>
    </citation>
    <scope>NUCLEOTIDE SEQUENCE</scope>
    <source>
        <strain evidence="2">Japan</strain>
    </source>
</reference>
<protein>
    <submittedName>
        <fullName evidence="2">Uncharacterized protein</fullName>
    </submittedName>
</protein>
<evidence type="ECO:0000313" key="2">
    <source>
        <dbReference type="EMBL" id="KAF7258045.1"/>
    </source>
</evidence>
<accession>A0A8S9YSS0</accession>
<name>A0A8S9YSS0_9TREM</name>
<keyword evidence="1" id="KW-1133">Transmembrane helix</keyword>
<organism evidence="2 3">
    <name type="scientific">Paragonimus skrjabini miyazakii</name>
    <dbReference type="NCBI Taxonomy" id="59628"/>
    <lineage>
        <taxon>Eukaryota</taxon>
        <taxon>Metazoa</taxon>
        <taxon>Spiralia</taxon>
        <taxon>Lophotrochozoa</taxon>
        <taxon>Platyhelminthes</taxon>
        <taxon>Trematoda</taxon>
        <taxon>Digenea</taxon>
        <taxon>Plagiorchiida</taxon>
        <taxon>Troglotremata</taxon>
        <taxon>Troglotrematidae</taxon>
        <taxon>Paragonimus</taxon>
    </lineage>
</organism>